<organism evidence="4 5">
    <name type="scientific">Streptomyces lancefieldiae</name>
    <dbReference type="NCBI Taxonomy" id="3075520"/>
    <lineage>
        <taxon>Bacteria</taxon>
        <taxon>Bacillati</taxon>
        <taxon>Actinomycetota</taxon>
        <taxon>Actinomycetes</taxon>
        <taxon>Kitasatosporales</taxon>
        <taxon>Streptomycetaceae</taxon>
        <taxon>Streptomyces</taxon>
    </lineage>
</organism>
<evidence type="ECO:0000313" key="4">
    <source>
        <dbReference type="EMBL" id="MDT0611332.1"/>
    </source>
</evidence>
<dbReference type="InterPro" id="IPR000740">
    <property type="entry name" value="GrpE"/>
</dbReference>
<comment type="caution">
    <text evidence="4">The sequence shown here is derived from an EMBL/GenBank/DDBJ whole genome shotgun (WGS) entry which is preliminary data.</text>
</comment>
<protein>
    <submittedName>
        <fullName evidence="4">Nucleotide exchange factor GrpE</fullName>
    </submittedName>
</protein>
<evidence type="ECO:0000313" key="5">
    <source>
        <dbReference type="Proteomes" id="UP001180724"/>
    </source>
</evidence>
<dbReference type="Pfam" id="PF01025">
    <property type="entry name" value="GrpE"/>
    <property type="match status" value="1"/>
</dbReference>
<dbReference type="RefSeq" id="WP_311572831.1">
    <property type="nucleotide sequence ID" value="NZ_JAVRFH010000011.1"/>
</dbReference>
<sequence>MTVPSSARPDSDTERLIAQLRTRCEALERRRARDEDELARQRAESEASLHRLLTGLLDVDDALAESVRWSARQDPNHTAVTMERLIEQVSAAHRLLRLRLLKADVRPMDLTHRQAVPDVARVVDTRPTSRCPADTVLEERVAGFYLGQRVLRTAEVVVAVPGPDPEEPEELAEEPKRSGPATSRRQPRRLPRHRRRSRRRS</sequence>
<keyword evidence="2" id="KW-0175">Coiled coil</keyword>
<dbReference type="InterPro" id="IPR009012">
    <property type="entry name" value="GrpE_head"/>
</dbReference>
<dbReference type="SUPFAM" id="SSF51064">
    <property type="entry name" value="Head domain of nucleotide exchange factor GrpE"/>
    <property type="match status" value="1"/>
</dbReference>
<evidence type="ECO:0000256" key="3">
    <source>
        <dbReference type="SAM" id="MobiDB-lite"/>
    </source>
</evidence>
<evidence type="ECO:0000256" key="2">
    <source>
        <dbReference type="SAM" id="Coils"/>
    </source>
</evidence>
<dbReference type="Proteomes" id="UP001180724">
    <property type="component" value="Unassembled WGS sequence"/>
</dbReference>
<reference evidence="4" key="1">
    <citation type="submission" date="2024-05" db="EMBL/GenBank/DDBJ databases">
        <title>30 novel species of actinomycetes from the DSMZ collection.</title>
        <authorList>
            <person name="Nouioui I."/>
        </authorList>
    </citation>
    <scope>NUCLEOTIDE SEQUENCE</scope>
    <source>
        <strain evidence="4">DSM 40712</strain>
    </source>
</reference>
<dbReference type="EMBL" id="JAVRFH010000011">
    <property type="protein sequence ID" value="MDT0611332.1"/>
    <property type="molecule type" value="Genomic_DNA"/>
</dbReference>
<dbReference type="Gene3D" id="2.30.22.10">
    <property type="entry name" value="Head domain of nucleotide exchange factor GrpE"/>
    <property type="match status" value="1"/>
</dbReference>
<keyword evidence="5" id="KW-1185">Reference proteome</keyword>
<feature type="region of interest" description="Disordered" evidence="3">
    <location>
        <begin position="160"/>
        <end position="201"/>
    </location>
</feature>
<proteinExistence type="predicted"/>
<accession>A0ABU3AMB6</accession>
<keyword evidence="1" id="KW-0143">Chaperone</keyword>
<feature type="coiled-coil region" evidence="2">
    <location>
        <begin position="10"/>
        <end position="44"/>
    </location>
</feature>
<evidence type="ECO:0000256" key="1">
    <source>
        <dbReference type="ARBA" id="ARBA00023186"/>
    </source>
</evidence>
<feature type="compositionally biased region" description="Basic residues" evidence="3">
    <location>
        <begin position="185"/>
        <end position="201"/>
    </location>
</feature>
<name>A0ABU3AMB6_9ACTN</name>
<gene>
    <name evidence="4" type="primary">grpE</name>
    <name evidence="4" type="ORF">RM812_13990</name>
</gene>